<evidence type="ECO:0000313" key="2">
    <source>
        <dbReference type="EMBL" id="KAL0002785.1"/>
    </source>
</evidence>
<keyword evidence="3" id="KW-1185">Reference proteome</keyword>
<dbReference type="InterPro" id="IPR025558">
    <property type="entry name" value="DUF4283"/>
</dbReference>
<dbReference type="Proteomes" id="UP001459277">
    <property type="component" value="Unassembled WGS sequence"/>
</dbReference>
<proteinExistence type="predicted"/>
<dbReference type="AlphaFoldDB" id="A0AAW2D117"/>
<reference evidence="2 3" key="1">
    <citation type="submission" date="2024-01" db="EMBL/GenBank/DDBJ databases">
        <title>A telomere-to-telomere, gap-free genome of sweet tea (Lithocarpus litseifolius).</title>
        <authorList>
            <person name="Zhou J."/>
        </authorList>
    </citation>
    <scope>NUCLEOTIDE SEQUENCE [LARGE SCALE GENOMIC DNA]</scope>
    <source>
        <strain evidence="2">Zhou-2022a</strain>
        <tissue evidence="2">Leaf</tissue>
    </source>
</reference>
<accession>A0AAW2D117</accession>
<protein>
    <recommendedName>
        <fullName evidence="1">DUF4283 domain-containing protein</fullName>
    </recommendedName>
</protein>
<evidence type="ECO:0000313" key="3">
    <source>
        <dbReference type="Proteomes" id="UP001459277"/>
    </source>
</evidence>
<organism evidence="2 3">
    <name type="scientific">Lithocarpus litseifolius</name>
    <dbReference type="NCBI Taxonomy" id="425828"/>
    <lineage>
        <taxon>Eukaryota</taxon>
        <taxon>Viridiplantae</taxon>
        <taxon>Streptophyta</taxon>
        <taxon>Embryophyta</taxon>
        <taxon>Tracheophyta</taxon>
        <taxon>Spermatophyta</taxon>
        <taxon>Magnoliopsida</taxon>
        <taxon>eudicotyledons</taxon>
        <taxon>Gunneridae</taxon>
        <taxon>Pentapetalae</taxon>
        <taxon>rosids</taxon>
        <taxon>fabids</taxon>
        <taxon>Fagales</taxon>
        <taxon>Fagaceae</taxon>
        <taxon>Lithocarpus</taxon>
    </lineage>
</organism>
<sequence>MAKRGELPNESGMDNLFALWESFSLTEFEGNKYQVDDGGLVGKFLLAAWFFTCKALNMEAIARTFKLLWHAKKGFEVRDMGNHRVLFLFSEESDVDKVVASELWSFDKYLVTLKRIRRQAEMKGLEFDSAHFWIQVCDLPGV</sequence>
<dbReference type="EMBL" id="JAZDWU010000005">
    <property type="protein sequence ID" value="KAL0002785.1"/>
    <property type="molecule type" value="Genomic_DNA"/>
</dbReference>
<gene>
    <name evidence="2" type="ORF">SO802_016566</name>
</gene>
<dbReference type="Pfam" id="PF14111">
    <property type="entry name" value="DUF4283"/>
    <property type="match status" value="1"/>
</dbReference>
<comment type="caution">
    <text evidence="2">The sequence shown here is derived from an EMBL/GenBank/DDBJ whole genome shotgun (WGS) entry which is preliminary data.</text>
</comment>
<name>A0AAW2D117_9ROSI</name>
<feature type="domain" description="DUF4283" evidence="1">
    <location>
        <begin position="44"/>
        <end position="115"/>
    </location>
</feature>
<evidence type="ECO:0000259" key="1">
    <source>
        <dbReference type="Pfam" id="PF14111"/>
    </source>
</evidence>